<comment type="caution">
    <text evidence="1">The sequence shown here is derived from an EMBL/GenBank/DDBJ whole genome shotgun (WGS) entry which is preliminary data.</text>
</comment>
<dbReference type="RefSeq" id="WP_132875247.1">
    <property type="nucleotide sequence ID" value="NZ_SLXQ01000001.1"/>
</dbReference>
<organism evidence="1 2">
    <name type="scientific">Tamaricihabitans halophyticus</name>
    <dbReference type="NCBI Taxonomy" id="1262583"/>
    <lineage>
        <taxon>Bacteria</taxon>
        <taxon>Bacillati</taxon>
        <taxon>Actinomycetota</taxon>
        <taxon>Actinomycetes</taxon>
        <taxon>Pseudonocardiales</taxon>
        <taxon>Pseudonocardiaceae</taxon>
        <taxon>Tamaricihabitans</taxon>
    </lineage>
</organism>
<sequence length="97" mass="10884">MVAKKSVRAWEEAYRRYGAASDHAARLREVDAATAQEMAWASFAVAAAWRHIAHDRDLAWWTVAALESAAQAFEDQAEDWEIRSAEATYGVRVNYPG</sequence>
<dbReference type="AlphaFoldDB" id="A0A4R2R4I3"/>
<accession>A0A4R2R4I3</accession>
<evidence type="ECO:0000313" key="2">
    <source>
        <dbReference type="Proteomes" id="UP000294911"/>
    </source>
</evidence>
<dbReference type="EMBL" id="SLXQ01000001">
    <property type="protein sequence ID" value="TCP56679.1"/>
    <property type="molecule type" value="Genomic_DNA"/>
</dbReference>
<reference evidence="1 2" key="1">
    <citation type="submission" date="2019-03" db="EMBL/GenBank/DDBJ databases">
        <title>Genomic Encyclopedia of Type Strains, Phase IV (KMG-IV): sequencing the most valuable type-strain genomes for metagenomic binning, comparative biology and taxonomic classification.</title>
        <authorList>
            <person name="Goeker M."/>
        </authorList>
    </citation>
    <scope>NUCLEOTIDE SEQUENCE [LARGE SCALE GENOMIC DNA]</scope>
    <source>
        <strain evidence="1 2">DSM 45765</strain>
    </source>
</reference>
<name>A0A4R2R4I3_9PSEU</name>
<proteinExistence type="predicted"/>
<dbReference type="OrthoDB" id="3695078at2"/>
<protein>
    <submittedName>
        <fullName evidence="1">Uncharacterized protein</fullName>
    </submittedName>
</protein>
<keyword evidence="2" id="KW-1185">Reference proteome</keyword>
<dbReference type="Proteomes" id="UP000294911">
    <property type="component" value="Unassembled WGS sequence"/>
</dbReference>
<gene>
    <name evidence="1" type="ORF">EV191_101625</name>
</gene>
<evidence type="ECO:0000313" key="1">
    <source>
        <dbReference type="EMBL" id="TCP56679.1"/>
    </source>
</evidence>